<evidence type="ECO:0000313" key="2">
    <source>
        <dbReference type="EMBL" id="KAK1845138.1"/>
    </source>
</evidence>
<dbReference type="AlphaFoldDB" id="A0AAD9ABN2"/>
<organism evidence="2 3">
    <name type="scientific">Colletotrichum chrysophilum</name>
    <dbReference type="NCBI Taxonomy" id="1836956"/>
    <lineage>
        <taxon>Eukaryota</taxon>
        <taxon>Fungi</taxon>
        <taxon>Dikarya</taxon>
        <taxon>Ascomycota</taxon>
        <taxon>Pezizomycotina</taxon>
        <taxon>Sordariomycetes</taxon>
        <taxon>Hypocreomycetidae</taxon>
        <taxon>Glomerellales</taxon>
        <taxon>Glomerellaceae</taxon>
        <taxon>Colletotrichum</taxon>
        <taxon>Colletotrichum gloeosporioides species complex</taxon>
    </lineage>
</organism>
<keyword evidence="3" id="KW-1185">Reference proteome</keyword>
<dbReference type="Proteomes" id="UP001243330">
    <property type="component" value="Unassembled WGS sequence"/>
</dbReference>
<protein>
    <submittedName>
        <fullName evidence="2">Uncharacterized protein</fullName>
    </submittedName>
</protein>
<accession>A0AAD9ABN2</accession>
<dbReference type="EMBL" id="JAQOWY010000284">
    <property type="protein sequence ID" value="KAK1845138.1"/>
    <property type="molecule type" value="Genomic_DNA"/>
</dbReference>
<gene>
    <name evidence="2" type="ORF">CCHR01_12253</name>
</gene>
<comment type="caution">
    <text evidence="2">The sequence shown here is derived from an EMBL/GenBank/DDBJ whole genome shotgun (WGS) entry which is preliminary data.</text>
</comment>
<sequence length="92" mass="10667">MDGWMRPRSKQGRAERREPSETTVQPRQGTKYLTTNTECRRRWEEGKARRACAPDGIRWKSVGGAVRAGCNAIEWMRRRGRRATIGPCRNFC</sequence>
<reference evidence="2" key="1">
    <citation type="submission" date="2023-01" db="EMBL/GenBank/DDBJ databases">
        <title>Colletotrichum chrysophilum M932 genome sequence.</title>
        <authorList>
            <person name="Baroncelli R."/>
        </authorList>
    </citation>
    <scope>NUCLEOTIDE SEQUENCE</scope>
    <source>
        <strain evidence="2">M932</strain>
    </source>
</reference>
<proteinExistence type="predicted"/>
<name>A0AAD9ABN2_9PEZI</name>
<evidence type="ECO:0000256" key="1">
    <source>
        <dbReference type="SAM" id="MobiDB-lite"/>
    </source>
</evidence>
<evidence type="ECO:0000313" key="3">
    <source>
        <dbReference type="Proteomes" id="UP001243330"/>
    </source>
</evidence>
<feature type="region of interest" description="Disordered" evidence="1">
    <location>
        <begin position="1"/>
        <end position="28"/>
    </location>
</feature>